<dbReference type="EMBL" id="JAPDDS010000021">
    <property type="protein sequence ID" value="MCW1887678.1"/>
    <property type="molecule type" value="Genomic_DNA"/>
</dbReference>
<proteinExistence type="predicted"/>
<protein>
    <submittedName>
        <fullName evidence="1">Uncharacterized protein</fullName>
    </submittedName>
</protein>
<keyword evidence="2" id="KW-1185">Reference proteome</keyword>
<evidence type="ECO:0000313" key="1">
    <source>
        <dbReference type="EMBL" id="MCW1887678.1"/>
    </source>
</evidence>
<dbReference type="Proteomes" id="UP001207930">
    <property type="component" value="Unassembled WGS sequence"/>
</dbReference>
<sequence>MEKVISDYLEMVSGMATVGDREISLGRVVLHVLPRVDADPPERLFMEIPGDLRPQEALAPMALKAALVGHEGLPAFLHELKAALAAGKEYRHQAGKWRVTCSEKGSMLSIEARYRP</sequence>
<reference evidence="1 2" key="1">
    <citation type="submission" date="2022-10" db="EMBL/GenBank/DDBJ databases">
        <title>Luteolibacter flavescens strain MCCC 1K03193, whole genome shotgun sequencing project.</title>
        <authorList>
            <person name="Zhao G."/>
            <person name="Shen L."/>
        </authorList>
    </citation>
    <scope>NUCLEOTIDE SEQUENCE [LARGE SCALE GENOMIC DNA]</scope>
    <source>
        <strain evidence="1 2">MCCC 1K03193</strain>
    </source>
</reference>
<evidence type="ECO:0000313" key="2">
    <source>
        <dbReference type="Proteomes" id="UP001207930"/>
    </source>
</evidence>
<name>A0ABT3FVU6_9BACT</name>
<organism evidence="1 2">
    <name type="scientific">Luteolibacter flavescens</name>
    <dbReference type="NCBI Taxonomy" id="1859460"/>
    <lineage>
        <taxon>Bacteria</taxon>
        <taxon>Pseudomonadati</taxon>
        <taxon>Verrucomicrobiota</taxon>
        <taxon>Verrucomicrobiia</taxon>
        <taxon>Verrucomicrobiales</taxon>
        <taxon>Verrucomicrobiaceae</taxon>
        <taxon>Luteolibacter</taxon>
    </lineage>
</organism>
<gene>
    <name evidence="1" type="ORF">OKA04_23275</name>
</gene>
<accession>A0ABT3FVU6</accession>
<dbReference type="RefSeq" id="WP_264503635.1">
    <property type="nucleotide sequence ID" value="NZ_JAPDDS010000021.1"/>
</dbReference>
<comment type="caution">
    <text evidence="1">The sequence shown here is derived from an EMBL/GenBank/DDBJ whole genome shotgun (WGS) entry which is preliminary data.</text>
</comment>